<sequence length="103" mass="11514">KQPNLARTKELTAMGRHKLRMGIGLLTGHLLLRAHLYNIGLADQKNCRLCGEENEDSIHLLCRCPLLACKRYRSWSNTFLMSEDLDGAKIDDLISLVHGTGLG</sequence>
<organism evidence="1 2">
    <name type="scientific">Mycetomoellerius zeteki</name>
    <dbReference type="NCBI Taxonomy" id="64791"/>
    <lineage>
        <taxon>Eukaryota</taxon>
        <taxon>Metazoa</taxon>
        <taxon>Ecdysozoa</taxon>
        <taxon>Arthropoda</taxon>
        <taxon>Hexapoda</taxon>
        <taxon>Insecta</taxon>
        <taxon>Pterygota</taxon>
        <taxon>Neoptera</taxon>
        <taxon>Endopterygota</taxon>
        <taxon>Hymenoptera</taxon>
        <taxon>Apocrita</taxon>
        <taxon>Aculeata</taxon>
        <taxon>Formicoidea</taxon>
        <taxon>Formicidae</taxon>
        <taxon>Myrmicinae</taxon>
        <taxon>Mycetomoellerius</taxon>
    </lineage>
</organism>
<evidence type="ECO:0008006" key="3">
    <source>
        <dbReference type="Google" id="ProtNLM"/>
    </source>
</evidence>
<proteinExistence type="predicted"/>
<dbReference type="Proteomes" id="UP000075809">
    <property type="component" value="Unassembled WGS sequence"/>
</dbReference>
<accession>A0A151XHS7</accession>
<feature type="non-terminal residue" evidence="1">
    <location>
        <position position="1"/>
    </location>
</feature>
<evidence type="ECO:0000313" key="2">
    <source>
        <dbReference type="Proteomes" id="UP000075809"/>
    </source>
</evidence>
<keyword evidence="2" id="KW-1185">Reference proteome</keyword>
<dbReference type="AlphaFoldDB" id="A0A151XHS7"/>
<gene>
    <name evidence="1" type="ORF">ALC60_01002</name>
</gene>
<protein>
    <recommendedName>
        <fullName evidence="3">Reverse transcriptase zinc-binding domain-containing protein</fullName>
    </recommendedName>
</protein>
<dbReference type="EMBL" id="KQ982116">
    <property type="protein sequence ID" value="KYQ59907.1"/>
    <property type="molecule type" value="Genomic_DNA"/>
</dbReference>
<evidence type="ECO:0000313" key="1">
    <source>
        <dbReference type="EMBL" id="KYQ59907.1"/>
    </source>
</evidence>
<reference evidence="1 2" key="1">
    <citation type="submission" date="2015-09" db="EMBL/GenBank/DDBJ databases">
        <title>Trachymyrmex zeteki WGS genome.</title>
        <authorList>
            <person name="Nygaard S."/>
            <person name="Hu H."/>
            <person name="Boomsma J."/>
            <person name="Zhang G."/>
        </authorList>
    </citation>
    <scope>NUCLEOTIDE SEQUENCE [LARGE SCALE GENOMIC DNA]</scope>
    <source>
        <strain evidence="1">Tzet28-1</strain>
        <tissue evidence="1">Whole body</tissue>
    </source>
</reference>
<name>A0A151XHS7_9HYME</name>